<dbReference type="InterPro" id="IPR011990">
    <property type="entry name" value="TPR-like_helical_dom_sf"/>
</dbReference>
<evidence type="ECO:0000256" key="1">
    <source>
        <dbReference type="SAM" id="SignalP"/>
    </source>
</evidence>
<comment type="caution">
    <text evidence="3">The sequence shown here is derived from an EMBL/GenBank/DDBJ whole genome shotgun (WGS) entry which is preliminary data.</text>
</comment>
<dbReference type="EMBL" id="PEGB01000001">
    <property type="protein sequence ID" value="RLU12386.1"/>
    <property type="molecule type" value="Genomic_DNA"/>
</dbReference>
<evidence type="ECO:0000313" key="2">
    <source>
        <dbReference type="EMBL" id="RLU10727.1"/>
    </source>
</evidence>
<keyword evidence="4" id="KW-1185">Reference proteome</keyword>
<feature type="signal peptide" evidence="1">
    <location>
        <begin position="1"/>
        <end position="22"/>
    </location>
</feature>
<dbReference type="Proteomes" id="UP000282672">
    <property type="component" value="Unassembled WGS sequence"/>
</dbReference>
<dbReference type="SUPFAM" id="SSF48452">
    <property type="entry name" value="TPR-like"/>
    <property type="match status" value="1"/>
</dbReference>
<evidence type="ECO:0000313" key="3">
    <source>
        <dbReference type="EMBL" id="RLU12386.1"/>
    </source>
</evidence>
<dbReference type="RefSeq" id="WP_121732346.1">
    <property type="nucleotide sequence ID" value="NZ_PEGA01000010.1"/>
</dbReference>
<keyword evidence="1" id="KW-0732">Signal</keyword>
<name>A0A3L8CWZ6_9PSED</name>
<evidence type="ECO:0000313" key="5">
    <source>
        <dbReference type="Proteomes" id="UP000282672"/>
    </source>
</evidence>
<accession>A0A3L8CWZ6</accession>
<reference evidence="4 5" key="1">
    <citation type="journal article" date="2018" name="Front. Microbiol.">
        <title>Discovery of Phloeophagus Beetles as a Source of Pseudomonas Strains That Produce Potentially New Bioactive Substances and Description of Pseudomonas bohemica sp. nov.</title>
        <authorList>
            <person name="Saati-Santamaria Z."/>
            <person name="Lopez-Mondejar R."/>
            <person name="Jimenez-Gomez A."/>
            <person name="Diez-Mendez A."/>
            <person name="Vetrovsky T."/>
            <person name="Igual J.M."/>
            <person name="Velazquez E."/>
            <person name="Kolarik M."/>
            <person name="Rivas R."/>
            <person name="Garcia-Fraile P."/>
        </authorList>
    </citation>
    <scope>NUCLEOTIDE SEQUENCE [LARGE SCALE GENOMIC DNA]</scope>
    <source>
        <strain evidence="2 5">A2-NA12</strain>
        <strain evidence="3 4">A2-NA13</strain>
    </source>
</reference>
<sequence>MKAATKFFMFAFALFFVGVSIAQDSLSLYASSSGSAAITEHKGSTSLLVVAGGNDAGEATSGSCVIAASLTAVKGGFKGEFIPVNTALTSYGDDQAEGKRLQIENSNNSITINDADYIGICALDSSLINRYEQVTPADRRHKHVFAEMIDLAHADALYLFKKGHKEEAIMGLSPFVENYQKAWLSDKELGGAVISAINDYGYFLQENNKYLESIPFLNDVVAAQPKRAAAWLNLADSNWAIGEKSEAVKQYAEYKRLMIAKNKKSKIPPRVFERVSTAT</sequence>
<dbReference type="AlphaFoldDB" id="A0A3L8CWZ6"/>
<gene>
    <name evidence="2" type="ORF">CS076_11590</name>
    <name evidence="3" type="ORF">CS078_01405</name>
</gene>
<evidence type="ECO:0000313" key="4">
    <source>
        <dbReference type="Proteomes" id="UP000282140"/>
    </source>
</evidence>
<feature type="chain" id="PRO_5044594941" evidence="1">
    <location>
        <begin position="23"/>
        <end position="279"/>
    </location>
</feature>
<dbReference type="EMBL" id="PEGA01000010">
    <property type="protein sequence ID" value="RLU10727.1"/>
    <property type="molecule type" value="Genomic_DNA"/>
</dbReference>
<protein>
    <submittedName>
        <fullName evidence="3">Uncharacterized protein</fullName>
    </submittedName>
</protein>
<proteinExistence type="predicted"/>
<dbReference type="Proteomes" id="UP000282140">
    <property type="component" value="Unassembled WGS sequence"/>
</dbReference>
<organism evidence="3 4">
    <name type="scientific">Pseudomonas prosekii</name>
    <dbReference type="NCBI Taxonomy" id="1148509"/>
    <lineage>
        <taxon>Bacteria</taxon>
        <taxon>Pseudomonadati</taxon>
        <taxon>Pseudomonadota</taxon>
        <taxon>Gammaproteobacteria</taxon>
        <taxon>Pseudomonadales</taxon>
        <taxon>Pseudomonadaceae</taxon>
        <taxon>Pseudomonas</taxon>
    </lineage>
</organism>
<dbReference type="Gene3D" id="1.25.40.10">
    <property type="entry name" value="Tetratricopeptide repeat domain"/>
    <property type="match status" value="1"/>
</dbReference>